<evidence type="ECO:0000313" key="2">
    <source>
        <dbReference type="EMBL" id="SOC81398.1"/>
    </source>
</evidence>
<keyword evidence="1" id="KW-1133">Transmembrane helix</keyword>
<protein>
    <recommendedName>
        <fullName evidence="4">Membrane domain of glycerophosphoryl diester phosphodiesterase</fullName>
    </recommendedName>
</protein>
<sequence length="288" mass="32886">MSKKTIEFKKQRELGDIITDTFKFLRQNFKPLFKAIFKITGPVFVILLFAIGYYSYLGMDILQNPFFGDNEDIDVEMYFIALFILFSSLLAFYVLLYGTVLNYIKSYIRNSGMVDNTEVFQGVKNDFGSMLAIMIVSGIITIFGLLLCVLPGIYVWVPLSLAPAMLVFARTSIADSISYAFSLIKDNWWSTFFTLFVLTLLVYLIGMIFQFPMMIYMFIKAFTISQQGSAANPAELIDWVYVFFNVISSLFQYLLSVILIVASAFIYHHLDEKKNATGSYERISNLGS</sequence>
<gene>
    <name evidence="2" type="ORF">SAMN06296241_2974</name>
</gene>
<proteinExistence type="predicted"/>
<feature type="transmembrane region" description="Helical" evidence="1">
    <location>
        <begin position="239"/>
        <end position="267"/>
    </location>
</feature>
<dbReference type="Proteomes" id="UP000219193">
    <property type="component" value="Unassembled WGS sequence"/>
</dbReference>
<accession>A0A285X7X7</accession>
<evidence type="ECO:0000313" key="3">
    <source>
        <dbReference type="Proteomes" id="UP000219193"/>
    </source>
</evidence>
<feature type="transmembrane region" description="Helical" evidence="1">
    <location>
        <begin position="131"/>
        <end position="155"/>
    </location>
</feature>
<reference evidence="3" key="1">
    <citation type="submission" date="2017-09" db="EMBL/GenBank/DDBJ databases">
        <authorList>
            <person name="Varghese N."/>
            <person name="Submissions S."/>
        </authorList>
    </citation>
    <scope>NUCLEOTIDE SEQUENCE [LARGE SCALE GENOMIC DNA]</scope>
    <source>
        <strain evidence="3">CGMCC 1.12641</strain>
    </source>
</reference>
<evidence type="ECO:0008006" key="4">
    <source>
        <dbReference type="Google" id="ProtNLM"/>
    </source>
</evidence>
<keyword evidence="1" id="KW-0472">Membrane</keyword>
<name>A0A285X7X7_9FLAO</name>
<feature type="transmembrane region" description="Helical" evidence="1">
    <location>
        <begin position="193"/>
        <end position="219"/>
    </location>
</feature>
<dbReference type="EMBL" id="OCMF01000005">
    <property type="protein sequence ID" value="SOC81398.1"/>
    <property type="molecule type" value="Genomic_DNA"/>
</dbReference>
<keyword evidence="3" id="KW-1185">Reference proteome</keyword>
<feature type="transmembrane region" description="Helical" evidence="1">
    <location>
        <begin position="77"/>
        <end position="104"/>
    </location>
</feature>
<dbReference type="OrthoDB" id="1049480at2"/>
<dbReference type="RefSeq" id="WP_097057179.1">
    <property type="nucleotide sequence ID" value="NZ_OCMF01000005.1"/>
</dbReference>
<dbReference type="AlphaFoldDB" id="A0A285X7X7"/>
<feature type="transmembrane region" description="Helical" evidence="1">
    <location>
        <begin position="35"/>
        <end position="57"/>
    </location>
</feature>
<evidence type="ECO:0000256" key="1">
    <source>
        <dbReference type="SAM" id="Phobius"/>
    </source>
</evidence>
<organism evidence="2 3">
    <name type="scientific">Salinimicrobium sediminis</name>
    <dbReference type="NCBI Taxonomy" id="1343891"/>
    <lineage>
        <taxon>Bacteria</taxon>
        <taxon>Pseudomonadati</taxon>
        <taxon>Bacteroidota</taxon>
        <taxon>Flavobacteriia</taxon>
        <taxon>Flavobacteriales</taxon>
        <taxon>Flavobacteriaceae</taxon>
        <taxon>Salinimicrobium</taxon>
    </lineage>
</organism>
<keyword evidence="1" id="KW-0812">Transmembrane</keyword>